<keyword evidence="3" id="KW-1185">Reference proteome</keyword>
<sequence length="78" mass="8884">MAVRSTGSSPSHLPPQSPSYSREDCRLHSSKGRLRELPCFPCRHGGSWLSTPLLWDLRLLPSSNSPRQLEFCCRFWSP</sequence>
<evidence type="ECO:0000313" key="2">
    <source>
        <dbReference type="EMBL" id="KYO24779.1"/>
    </source>
</evidence>
<reference evidence="2 3" key="1">
    <citation type="journal article" date="2012" name="Genome Biol.">
        <title>Sequencing three crocodilian genomes to illuminate the evolution of archosaurs and amniotes.</title>
        <authorList>
            <person name="St John J.A."/>
            <person name="Braun E.L."/>
            <person name="Isberg S.R."/>
            <person name="Miles L.G."/>
            <person name="Chong A.Y."/>
            <person name="Gongora J."/>
            <person name="Dalzell P."/>
            <person name="Moran C."/>
            <person name="Bed'hom B."/>
            <person name="Abzhanov A."/>
            <person name="Burgess S.C."/>
            <person name="Cooksey A.M."/>
            <person name="Castoe T.A."/>
            <person name="Crawford N.G."/>
            <person name="Densmore L.D."/>
            <person name="Drew J.C."/>
            <person name="Edwards S.V."/>
            <person name="Faircloth B.C."/>
            <person name="Fujita M.K."/>
            <person name="Greenwold M.J."/>
            <person name="Hoffmann F.G."/>
            <person name="Howard J.M."/>
            <person name="Iguchi T."/>
            <person name="Janes D.E."/>
            <person name="Khan S.Y."/>
            <person name="Kohno S."/>
            <person name="de Koning A.J."/>
            <person name="Lance S.L."/>
            <person name="McCarthy F.M."/>
            <person name="McCormack J.E."/>
            <person name="Merchant M.E."/>
            <person name="Peterson D.G."/>
            <person name="Pollock D.D."/>
            <person name="Pourmand N."/>
            <person name="Raney B.J."/>
            <person name="Roessler K.A."/>
            <person name="Sanford J.R."/>
            <person name="Sawyer R.H."/>
            <person name="Schmidt C.J."/>
            <person name="Triplett E.W."/>
            <person name="Tuberville T.D."/>
            <person name="Venegas-Anaya M."/>
            <person name="Howard J.T."/>
            <person name="Jarvis E.D."/>
            <person name="Guillette L.J.Jr."/>
            <person name="Glenn T.C."/>
            <person name="Green R.E."/>
            <person name="Ray D.A."/>
        </authorList>
    </citation>
    <scope>NUCLEOTIDE SEQUENCE [LARGE SCALE GENOMIC DNA]</scope>
    <source>
        <strain evidence="2">KSC_2009_1</strain>
    </source>
</reference>
<name>A0A151MJY7_ALLMI</name>
<dbReference type="EMBL" id="AKHW03006003">
    <property type="protein sequence ID" value="KYO24779.1"/>
    <property type="molecule type" value="Genomic_DNA"/>
</dbReference>
<proteinExistence type="predicted"/>
<organism evidence="2 3">
    <name type="scientific">Alligator mississippiensis</name>
    <name type="common">American alligator</name>
    <dbReference type="NCBI Taxonomy" id="8496"/>
    <lineage>
        <taxon>Eukaryota</taxon>
        <taxon>Metazoa</taxon>
        <taxon>Chordata</taxon>
        <taxon>Craniata</taxon>
        <taxon>Vertebrata</taxon>
        <taxon>Euteleostomi</taxon>
        <taxon>Archelosauria</taxon>
        <taxon>Archosauria</taxon>
        <taxon>Crocodylia</taxon>
        <taxon>Alligatoridae</taxon>
        <taxon>Alligatorinae</taxon>
        <taxon>Alligator</taxon>
    </lineage>
</organism>
<feature type="region of interest" description="Disordered" evidence="1">
    <location>
        <begin position="1"/>
        <end position="25"/>
    </location>
</feature>
<protein>
    <submittedName>
        <fullName evidence="2">Uncharacterized protein</fullName>
    </submittedName>
</protein>
<accession>A0A151MJY7</accession>
<comment type="caution">
    <text evidence="2">The sequence shown here is derived from an EMBL/GenBank/DDBJ whole genome shotgun (WGS) entry which is preliminary data.</text>
</comment>
<dbReference type="Proteomes" id="UP000050525">
    <property type="component" value="Unassembled WGS sequence"/>
</dbReference>
<evidence type="ECO:0000313" key="3">
    <source>
        <dbReference type="Proteomes" id="UP000050525"/>
    </source>
</evidence>
<gene>
    <name evidence="2" type="ORF">Y1Q_0014076</name>
</gene>
<dbReference type="AlphaFoldDB" id="A0A151MJY7"/>
<evidence type="ECO:0000256" key="1">
    <source>
        <dbReference type="SAM" id="MobiDB-lite"/>
    </source>
</evidence>